<comment type="caution">
    <text evidence="2">The sequence shown here is derived from an EMBL/GenBank/DDBJ whole genome shotgun (WGS) entry which is preliminary data.</text>
</comment>
<dbReference type="PANTHER" id="PTHR32022:SF10">
    <property type="entry name" value="D-GLUTAMATE CYCLASE, MITOCHONDRIAL"/>
    <property type="match status" value="1"/>
</dbReference>
<sequence length="352" mass="35880">MHATSSPAADAAPSPEQQQLYRLGVAVERLIAADIPSRGVVEQLHQAALEASTGEPLAYAAARALTQRVEPGDRVLICTGWPSRSWLLEGLTETDGPAGAAYLARVLEQALGIVPILVVAPGLEAFARAALGGAGMIVADVATALRSKTGRHRASVAAVQPFTTDPVAAPTAAAQLMAELAPAAVVAIEMPGANADGEYHNITGRLVPTELVAKADAIFANAAASGVLTVGIGDGGNELGMGSIAPAVAKVLTDGDRVAPAQPVDQLVVASVSNFGAVGIAASVAALADRPKILRTVDLQRITDRLADVGAIDGLSSYVDPNNDGLRPRATTALLEVIMTTVEMHLGGWVKG</sequence>
<name>A0A8J4ACH6_9ACTN</name>
<evidence type="ECO:0000313" key="3">
    <source>
        <dbReference type="Proteomes" id="UP000614996"/>
    </source>
</evidence>
<organism evidence="2 3">
    <name type="scientific">Actinocatenispora comari</name>
    <dbReference type="NCBI Taxonomy" id="2807577"/>
    <lineage>
        <taxon>Bacteria</taxon>
        <taxon>Bacillati</taxon>
        <taxon>Actinomycetota</taxon>
        <taxon>Actinomycetes</taxon>
        <taxon>Micromonosporales</taxon>
        <taxon>Micromonosporaceae</taxon>
        <taxon>Actinocatenispora</taxon>
    </lineage>
</organism>
<keyword evidence="3" id="KW-1185">Reference proteome</keyword>
<dbReference type="EMBL" id="BOPO01000055">
    <property type="protein sequence ID" value="GIL28170.1"/>
    <property type="molecule type" value="Genomic_DNA"/>
</dbReference>
<dbReference type="PANTHER" id="PTHR32022">
    <property type="entry name" value="D-GLUTAMATE CYCLASE, MITOCHONDRIAL"/>
    <property type="match status" value="1"/>
</dbReference>
<dbReference type="Proteomes" id="UP000614996">
    <property type="component" value="Unassembled WGS sequence"/>
</dbReference>
<evidence type="ECO:0000313" key="2">
    <source>
        <dbReference type="EMBL" id="GIL28170.1"/>
    </source>
</evidence>
<protein>
    <recommendedName>
        <fullName evidence="1">D-glutamate cyclase-like C-terminal domain-containing protein</fullName>
    </recommendedName>
</protein>
<dbReference type="Pfam" id="PF14336">
    <property type="entry name" value="GLUCM-like_C"/>
    <property type="match status" value="1"/>
</dbReference>
<feature type="domain" description="D-glutamate cyclase-like C-terminal" evidence="1">
    <location>
        <begin position="27"/>
        <end position="336"/>
    </location>
</feature>
<dbReference type="RefSeq" id="WP_207125881.1">
    <property type="nucleotide sequence ID" value="NZ_BOPO01000055.1"/>
</dbReference>
<accession>A0A8J4ACH6</accession>
<gene>
    <name evidence="2" type="ORF">NUM_34240</name>
</gene>
<proteinExistence type="predicted"/>
<evidence type="ECO:0000259" key="1">
    <source>
        <dbReference type="Pfam" id="PF14336"/>
    </source>
</evidence>
<dbReference type="InterPro" id="IPR025504">
    <property type="entry name" value="GLUCM_C"/>
</dbReference>
<dbReference type="AlphaFoldDB" id="A0A8J4ACH6"/>
<reference evidence="3" key="1">
    <citation type="journal article" date="2021" name="Int. J. Syst. Evol. Microbiol.">
        <title>Actinocatenispora comari sp. nov., an endophytic actinomycete isolated from aerial parts of Comarum salesowianum.</title>
        <authorList>
            <person name="Oyunbileg N."/>
            <person name="Iizaka Y."/>
            <person name="Hamada M."/>
            <person name="Davaapurev B.O."/>
            <person name="Fukumoto A."/>
            <person name="Tsetseg B."/>
            <person name="Kato F."/>
            <person name="Tamura T."/>
            <person name="Batkhuu J."/>
            <person name="Anzai Y."/>
        </authorList>
    </citation>
    <scope>NUCLEOTIDE SEQUENCE [LARGE SCALE GENOMIC DNA]</scope>
    <source>
        <strain evidence="3">NUM-2625</strain>
    </source>
</reference>
<dbReference type="Gene3D" id="3.90.1640.20">
    <property type="entry name" value="TON_0340"/>
    <property type="match status" value="1"/>
</dbReference>